<evidence type="ECO:0000313" key="1">
    <source>
        <dbReference type="EMBL" id="VAW85186.1"/>
    </source>
</evidence>
<gene>
    <name evidence="1" type="ORF">MNBD_GAMMA16-1529</name>
</gene>
<dbReference type="EMBL" id="UOFO01000061">
    <property type="protein sequence ID" value="VAW85186.1"/>
    <property type="molecule type" value="Genomic_DNA"/>
</dbReference>
<name>A0A3B0ZX63_9ZZZZ</name>
<reference evidence="1" key="1">
    <citation type="submission" date="2018-06" db="EMBL/GenBank/DDBJ databases">
        <authorList>
            <person name="Zhirakovskaya E."/>
        </authorList>
    </citation>
    <scope>NUCLEOTIDE SEQUENCE</scope>
</reference>
<protein>
    <submittedName>
        <fullName evidence="1">Uncharacterized protein</fullName>
    </submittedName>
</protein>
<accession>A0A3B0ZX63</accession>
<organism evidence="1">
    <name type="scientific">hydrothermal vent metagenome</name>
    <dbReference type="NCBI Taxonomy" id="652676"/>
    <lineage>
        <taxon>unclassified sequences</taxon>
        <taxon>metagenomes</taxon>
        <taxon>ecological metagenomes</taxon>
    </lineage>
</organism>
<sequence length="831" mass="96337">MTSRRLRESVTIPRESIKNNEAGFAELKMRGVNFAQEISGNIWSDYNAHDPGVTILEQLCYAITDLVFRADVDVAGFLTNEEGLIDYSTQSLHFPEEIFPCRPTTATDFRKILLDEIKEIDNLWLFVSSTQTRVAGLYEAEIKSVQKSGVTDKVLIEKTFNTFNQYRNLCEDLVSVTILKDRRCTLHAKIEIESNPYANELLAEIYFKCNTYISGSSPFFSYEERLAQGWTLEQLFDGPRTQHGLFDVNDDDETVDDVLIPTLFSIINSLSTVDHIKSLSLEVDGQHCYEGLPRREGKTVLSLDFPAEAWEVKVELIRNGEALPISIDTVKKCYQVMCYRRDSMREVKQNFAALYKFPKGKESQLDRYTSIQEHFPAIYGINRYGVSSDSTAAVAQARQLKSYLLIFEQVMANFTATCAQLRTLYSTNTRQRQTYAYQVIDESVVAEIDLLYPERPGEAIAEILSKYDHYFERKGRVLDYLLALYGQKFTQKNLVYFNYYYRDDELDEVIVNNKIACLESIIQFERDRASGFNKQYPVWNTNNIAGMQYKLCILLGFRHRECRSLTLPLAKLGLKVINHGDYRRNESDRHELRMIDLEDIKEHIIDKFCPVTYAWRDEEQAVIQITDNLEVFVPLKNNMVSDALLQGGVDLNKFRVGSLAPGDDYLMVFKPDSDSGWWYIGRSETRQEAEQNVLFLNRFLIALNIESEGLHLLEHVLLRPQQSMFYDDMPGINQEEFYSLRITVVFPAWTARCNDSRFRRLAEERVRNHCPAHILADIYWLDFDTLFYFETHYKCWLDACAESQLSQHKIDEAAKELILFLHNLHENDGDE</sequence>
<proteinExistence type="predicted"/>
<dbReference type="AlphaFoldDB" id="A0A3B0ZX63"/>